<dbReference type="EMBL" id="BLKC01000004">
    <property type="protein sequence ID" value="GFF24119.1"/>
    <property type="molecule type" value="Genomic_DNA"/>
</dbReference>
<evidence type="ECO:0000259" key="6">
    <source>
        <dbReference type="PROSITE" id="PS50089"/>
    </source>
</evidence>
<protein>
    <submittedName>
        <fullName evidence="7">PHD finger protein</fullName>
    </submittedName>
</protein>
<organism evidence="7 8">
    <name type="scientific">Aspergillus udagawae</name>
    <dbReference type="NCBI Taxonomy" id="91492"/>
    <lineage>
        <taxon>Eukaryota</taxon>
        <taxon>Fungi</taxon>
        <taxon>Dikarya</taxon>
        <taxon>Ascomycota</taxon>
        <taxon>Pezizomycotina</taxon>
        <taxon>Eurotiomycetes</taxon>
        <taxon>Eurotiomycetidae</taxon>
        <taxon>Eurotiales</taxon>
        <taxon>Aspergillaceae</taxon>
        <taxon>Aspergillus</taxon>
        <taxon>Aspergillus subgen. Fumigati</taxon>
    </lineage>
</organism>
<dbReference type="InterPro" id="IPR019787">
    <property type="entry name" value="Znf_PHD-finger"/>
</dbReference>
<comment type="caution">
    <text evidence="7">The sequence shown here is derived from an EMBL/GenBank/DDBJ whole genome shotgun (WGS) entry which is preliminary data.</text>
</comment>
<evidence type="ECO:0000256" key="1">
    <source>
        <dbReference type="ARBA" id="ARBA00022723"/>
    </source>
</evidence>
<dbReference type="SUPFAM" id="SSF57903">
    <property type="entry name" value="FYVE/PHD zinc finger"/>
    <property type="match status" value="1"/>
</dbReference>
<evidence type="ECO:0000256" key="4">
    <source>
        <dbReference type="PROSITE-ProRule" id="PRU00175"/>
    </source>
</evidence>
<feature type="domain" description="PHD-type" evidence="5">
    <location>
        <begin position="70"/>
        <end position="117"/>
    </location>
</feature>
<keyword evidence="3" id="KW-0862">Zinc</keyword>
<dbReference type="InterPro" id="IPR013083">
    <property type="entry name" value="Znf_RING/FYVE/PHD"/>
</dbReference>
<dbReference type="InterPro" id="IPR019786">
    <property type="entry name" value="Zinc_finger_PHD-type_CS"/>
</dbReference>
<gene>
    <name evidence="7" type="ORF">IFM46972_00932</name>
</gene>
<dbReference type="PROSITE" id="PS50016">
    <property type="entry name" value="ZF_PHD_2"/>
    <property type="match status" value="1"/>
</dbReference>
<dbReference type="InterPro" id="IPR001965">
    <property type="entry name" value="Znf_PHD"/>
</dbReference>
<dbReference type="Pfam" id="PF00628">
    <property type="entry name" value="PHD"/>
    <property type="match status" value="1"/>
</dbReference>
<evidence type="ECO:0000313" key="7">
    <source>
        <dbReference type="EMBL" id="GFF24119.1"/>
    </source>
</evidence>
<dbReference type="PROSITE" id="PS50089">
    <property type="entry name" value="ZF_RING_2"/>
    <property type="match status" value="1"/>
</dbReference>
<dbReference type="InterPro" id="IPR011011">
    <property type="entry name" value="Znf_FYVE_PHD"/>
</dbReference>
<keyword evidence="2 4" id="KW-0863">Zinc-finger</keyword>
<dbReference type="InterPro" id="IPR001841">
    <property type="entry name" value="Znf_RING"/>
</dbReference>
<evidence type="ECO:0000259" key="5">
    <source>
        <dbReference type="PROSITE" id="PS50016"/>
    </source>
</evidence>
<dbReference type="Gene3D" id="3.30.40.10">
    <property type="entry name" value="Zinc/RING finger domain, C3HC4 (zinc finger)"/>
    <property type="match status" value="1"/>
</dbReference>
<feature type="domain" description="RING-type" evidence="6">
    <location>
        <begin position="73"/>
        <end position="115"/>
    </location>
</feature>
<evidence type="ECO:0000256" key="2">
    <source>
        <dbReference type="ARBA" id="ARBA00022771"/>
    </source>
</evidence>
<dbReference type="PROSITE" id="PS01359">
    <property type="entry name" value="ZF_PHD_1"/>
    <property type="match status" value="1"/>
</dbReference>
<sequence length="299" mass="33082">MLRRLGSQNDASQGHAGLVRSPCSKVAADHEALLRLLGHPVPSKVDSHAFTDNEKSRIYTDWINAGKPHNLVCSVCRNPDDLMLCETCCRSYHARCLSDSATATSTGNFYCPSCRDKRWDQTPPLINSLASPDVSRSSTPVSPQAVIYGRTVPADTMTVQSSVQSPSVRSSPVDSQQLRAQNVLTMASNSDIVSRARHFLIQHGEFPTSQNFHPELLSILGTMMLELESQQLLLQEIQDLREENASLRREALKTKHPYASRMPINESVLNSPSHLAPRIQTPSPDTAGKSWDRIVMDLI</sequence>
<dbReference type="GO" id="GO:0008270">
    <property type="term" value="F:zinc ion binding"/>
    <property type="evidence" value="ECO:0007669"/>
    <property type="project" value="UniProtKB-KW"/>
</dbReference>
<proteinExistence type="predicted"/>
<name>A0A8H3N399_9EURO</name>
<dbReference type="SMART" id="SM00249">
    <property type="entry name" value="PHD"/>
    <property type="match status" value="1"/>
</dbReference>
<accession>A0A8H3N399</accession>
<dbReference type="Proteomes" id="UP000465221">
    <property type="component" value="Unassembled WGS sequence"/>
</dbReference>
<dbReference type="AlphaFoldDB" id="A0A8H3N399"/>
<evidence type="ECO:0000313" key="8">
    <source>
        <dbReference type="Proteomes" id="UP000465221"/>
    </source>
</evidence>
<keyword evidence="1" id="KW-0479">Metal-binding</keyword>
<reference evidence="7 8" key="1">
    <citation type="submission" date="2020-01" db="EMBL/GenBank/DDBJ databases">
        <title>Draft genome sequence of Aspergillus udagawae IFM 46972.</title>
        <authorList>
            <person name="Takahashi H."/>
            <person name="Yaguchi T."/>
        </authorList>
    </citation>
    <scope>NUCLEOTIDE SEQUENCE [LARGE SCALE GENOMIC DNA]</scope>
    <source>
        <strain evidence="7 8">IFM 46972</strain>
    </source>
</reference>
<evidence type="ECO:0000256" key="3">
    <source>
        <dbReference type="ARBA" id="ARBA00022833"/>
    </source>
</evidence>